<dbReference type="Pfam" id="PF14391">
    <property type="entry name" value="DUF4421"/>
    <property type="match status" value="1"/>
</dbReference>
<reference evidence="1 2" key="1">
    <citation type="submission" date="2018-08" db="EMBL/GenBank/DDBJ databases">
        <title>Genomic Encyclopedia of Archaeal and Bacterial Type Strains, Phase II (KMG-II): from individual species to whole genera.</title>
        <authorList>
            <person name="Goeker M."/>
        </authorList>
    </citation>
    <scope>NUCLEOTIDE SEQUENCE [LARGE SCALE GENOMIC DNA]</scope>
    <source>
        <strain evidence="1 2">DSM 100880</strain>
    </source>
</reference>
<evidence type="ECO:0000313" key="1">
    <source>
        <dbReference type="EMBL" id="REG96486.1"/>
    </source>
</evidence>
<dbReference type="AlphaFoldDB" id="A0A3E0EHH4"/>
<sequence>MKTVRYSNNQYWQKTALFSAVLFLCVATVFSQKKEIDTSNIVFYPDKIMIRANLNSQSDAQSLEDKNGDNLYLETNYNYKLFFAVDYKFIGFSYGFQPAYEDEDKKGKSKFSEYNFRFFAGRWLQTIEYSKTRGYYVANTQDFVSDWDPEKEAYLLFPNLKTTRYGMSTSYIFNPKFSLKSITSFTEWQKESAGSFIPTLIYDYKKTFFETDFAQAKQNDYDVSLGAGYFYNFIIGRKFYIAPNLTTAFGVKFIDSKIDNSGNRSEENNSYFLTTLKGGLRMGYNTERVLFGLNFNFDSNLYNQTKNQVVSEDKAYILLYFGYRFDAPKFISKPVNKINDKLKL</sequence>
<accession>A0A3E0EHH4</accession>
<dbReference type="OrthoDB" id="669053at2"/>
<proteinExistence type="predicted"/>
<evidence type="ECO:0000313" key="2">
    <source>
        <dbReference type="Proteomes" id="UP000257136"/>
    </source>
</evidence>
<dbReference type="Proteomes" id="UP000257136">
    <property type="component" value="Unassembled WGS sequence"/>
</dbReference>
<name>A0A3E0EHH4_9FLAO</name>
<dbReference type="RefSeq" id="WP_115814081.1">
    <property type="nucleotide sequence ID" value="NZ_QUNI01000009.1"/>
</dbReference>
<keyword evidence="2" id="KW-1185">Reference proteome</keyword>
<dbReference type="EMBL" id="QUNI01000009">
    <property type="protein sequence ID" value="REG96486.1"/>
    <property type="molecule type" value="Genomic_DNA"/>
</dbReference>
<protein>
    <submittedName>
        <fullName evidence="1">Uncharacterized protein DUF4421</fullName>
    </submittedName>
</protein>
<gene>
    <name evidence="1" type="ORF">C8P67_109135</name>
</gene>
<organism evidence="1 2">
    <name type="scientific">Flavobacterium aquicola</name>
    <dbReference type="NCBI Taxonomy" id="1682742"/>
    <lineage>
        <taxon>Bacteria</taxon>
        <taxon>Pseudomonadati</taxon>
        <taxon>Bacteroidota</taxon>
        <taxon>Flavobacteriia</taxon>
        <taxon>Flavobacteriales</taxon>
        <taxon>Flavobacteriaceae</taxon>
        <taxon>Flavobacterium</taxon>
    </lineage>
</organism>
<comment type="caution">
    <text evidence="1">The sequence shown here is derived from an EMBL/GenBank/DDBJ whole genome shotgun (WGS) entry which is preliminary data.</text>
</comment>
<dbReference type="InterPro" id="IPR025535">
    <property type="entry name" value="DUF4421"/>
</dbReference>